<sequence>MKKVYRLLFILHAFVGLGAVGGGMMAILNPQGPGGMPTDALKNSPFSNYLIPGIILFAVIGLGNIISAFIILLKPRFHGYVSSIFSWALVIWIIVQCIMLNTVIYLHVIFFIIGLVEAVLSMIILFKQRMFPTNLIFYVYKQIRKTM</sequence>
<comment type="caution">
    <text evidence="2">The sequence shown here is derived from an EMBL/GenBank/DDBJ whole genome shotgun (WGS) entry which is preliminary data.</text>
</comment>
<evidence type="ECO:0000313" key="3">
    <source>
        <dbReference type="Proteomes" id="UP001208567"/>
    </source>
</evidence>
<organism evidence="2 3">
    <name type="scientific">Clostridium omnivorum</name>
    <dbReference type="NCBI Taxonomy" id="1604902"/>
    <lineage>
        <taxon>Bacteria</taxon>
        <taxon>Bacillati</taxon>
        <taxon>Bacillota</taxon>
        <taxon>Clostridia</taxon>
        <taxon>Eubacteriales</taxon>
        <taxon>Clostridiaceae</taxon>
        <taxon>Clostridium</taxon>
    </lineage>
</organism>
<feature type="transmembrane region" description="Helical" evidence="1">
    <location>
        <begin position="80"/>
        <end position="98"/>
    </location>
</feature>
<feature type="transmembrane region" description="Helical" evidence="1">
    <location>
        <begin position="49"/>
        <end position="73"/>
    </location>
</feature>
<reference evidence="2 3" key="1">
    <citation type="journal article" date="2024" name="Int. J. Syst. Evol. Microbiol.">
        <title>Clostridium omnivorum sp. nov., isolated from anoxic soil under the treatment of reductive soil disinfestation.</title>
        <authorList>
            <person name="Ueki A."/>
            <person name="Tonouchi A."/>
            <person name="Kaku N."/>
            <person name="Honma S."/>
            <person name="Ueki K."/>
        </authorList>
    </citation>
    <scope>NUCLEOTIDE SEQUENCE [LARGE SCALE GENOMIC DNA]</scope>
    <source>
        <strain evidence="2 3">E14</strain>
    </source>
</reference>
<feature type="transmembrane region" description="Helical" evidence="1">
    <location>
        <begin position="7"/>
        <end position="29"/>
    </location>
</feature>
<feature type="transmembrane region" description="Helical" evidence="1">
    <location>
        <begin position="104"/>
        <end position="126"/>
    </location>
</feature>
<gene>
    <name evidence="2" type="ORF">bsdE14_33280</name>
</gene>
<accession>A0ABQ5N9I3</accession>
<keyword evidence="1" id="KW-0472">Membrane</keyword>
<dbReference type="Proteomes" id="UP001208567">
    <property type="component" value="Unassembled WGS sequence"/>
</dbReference>
<dbReference type="RefSeq" id="WP_264851237.1">
    <property type="nucleotide sequence ID" value="NZ_BRXR01000001.1"/>
</dbReference>
<dbReference type="EMBL" id="BRXR01000001">
    <property type="protein sequence ID" value="GLC31918.1"/>
    <property type="molecule type" value="Genomic_DNA"/>
</dbReference>
<name>A0ABQ5N9I3_9CLOT</name>
<evidence type="ECO:0000256" key="1">
    <source>
        <dbReference type="SAM" id="Phobius"/>
    </source>
</evidence>
<proteinExistence type="predicted"/>
<keyword evidence="1" id="KW-1133">Transmembrane helix</keyword>
<evidence type="ECO:0000313" key="2">
    <source>
        <dbReference type="EMBL" id="GLC31918.1"/>
    </source>
</evidence>
<evidence type="ECO:0008006" key="4">
    <source>
        <dbReference type="Google" id="ProtNLM"/>
    </source>
</evidence>
<keyword evidence="1" id="KW-0812">Transmembrane</keyword>
<keyword evidence="3" id="KW-1185">Reference proteome</keyword>
<protein>
    <recommendedName>
        <fullName evidence="4">DUF4870 domain-containing protein</fullName>
    </recommendedName>
</protein>